<dbReference type="AlphaFoldDB" id="A0A5E4R6C1"/>
<proteinExistence type="predicted"/>
<name>A0A5E4R6C1_9NEOP</name>
<protein>
    <submittedName>
        <fullName evidence="1">Uncharacterized protein</fullName>
    </submittedName>
</protein>
<evidence type="ECO:0000313" key="1">
    <source>
        <dbReference type="EMBL" id="VVD05555.1"/>
    </source>
</evidence>
<sequence>MLALRIPDVDRAKMDSRNILAIII</sequence>
<evidence type="ECO:0000313" key="2">
    <source>
        <dbReference type="Proteomes" id="UP000324832"/>
    </source>
</evidence>
<gene>
    <name evidence="1" type="ORF">LSINAPIS_LOCUS15068</name>
</gene>
<organism evidence="1 2">
    <name type="scientific">Leptidea sinapis</name>
    <dbReference type="NCBI Taxonomy" id="189913"/>
    <lineage>
        <taxon>Eukaryota</taxon>
        <taxon>Metazoa</taxon>
        <taxon>Ecdysozoa</taxon>
        <taxon>Arthropoda</taxon>
        <taxon>Hexapoda</taxon>
        <taxon>Insecta</taxon>
        <taxon>Pterygota</taxon>
        <taxon>Neoptera</taxon>
        <taxon>Endopterygota</taxon>
        <taxon>Lepidoptera</taxon>
        <taxon>Glossata</taxon>
        <taxon>Ditrysia</taxon>
        <taxon>Papilionoidea</taxon>
        <taxon>Pieridae</taxon>
        <taxon>Dismorphiinae</taxon>
        <taxon>Leptidea</taxon>
    </lineage>
</organism>
<dbReference type="EMBL" id="FZQP02006991">
    <property type="protein sequence ID" value="VVD05555.1"/>
    <property type="molecule type" value="Genomic_DNA"/>
</dbReference>
<keyword evidence="2" id="KW-1185">Reference proteome</keyword>
<accession>A0A5E4R6C1</accession>
<dbReference type="Proteomes" id="UP000324832">
    <property type="component" value="Unassembled WGS sequence"/>
</dbReference>
<reference evidence="1 2" key="1">
    <citation type="submission" date="2017-07" db="EMBL/GenBank/DDBJ databases">
        <authorList>
            <person name="Talla V."/>
            <person name="Backstrom N."/>
        </authorList>
    </citation>
    <scope>NUCLEOTIDE SEQUENCE [LARGE SCALE GENOMIC DNA]</scope>
</reference>